<name>A0ACB9YG56_PLABR</name>
<reference evidence="1" key="1">
    <citation type="submission" date="2022-06" db="EMBL/GenBank/DDBJ databases">
        <title>The First Complete Genome of the Simian Malaria Parasite Plasmodium brasilianum.</title>
        <authorList>
            <person name="Bajic M."/>
            <person name="Ravishankar S."/>
        </authorList>
    </citation>
    <scope>NUCLEOTIDE SEQUENCE</scope>
    <source>
        <strain evidence="1">Bolivian I</strain>
    </source>
</reference>
<keyword evidence="2" id="KW-1185">Reference proteome</keyword>
<protein>
    <submittedName>
        <fullName evidence="1">Kinesin-8B</fullName>
    </submittedName>
</protein>
<dbReference type="Proteomes" id="UP001056978">
    <property type="component" value="Chromosome 2"/>
</dbReference>
<comment type="caution">
    <text evidence="1">The sequence shown here is derived from an EMBL/GenBank/DDBJ whole genome shotgun (WGS) entry which is preliminary data.</text>
</comment>
<proteinExistence type="predicted"/>
<evidence type="ECO:0000313" key="1">
    <source>
        <dbReference type="EMBL" id="KAI4840892.1"/>
    </source>
</evidence>
<sequence>MEDTNGKRINAYDENEWMQKEESNISKSTSFDIPSASKLAEGICISNRTTENENEYENNNEKASGKDSINGSVKGSEHGSETDGVNYIGDNNTYNDDEDDNINIHKHERIMGESFPSSHVSTSVSNSHMTPLQRVHLANIVEHSFNRNAYIEEVKEKESCTKLQDVMTYEDNNYFDEGAVIDSSSCAYNREQKKKKREIDDEDMIKIYINNVGGSDNGYLNNSSYNNRICNNRSCNNGGDIDCECEHSDFPGKYYDKSRLSPMYRNKASNMEDSFKEVKEEQNLSSVQDLLEDIKLFNSSMKSISDTNNNMSLQDEISKMYSQFASDNNLHSLSNFHIDSSPCNTIGKANNFKKSSFQYELHADAEAKREDQCEDSHQGRERQELEKGEEVEVEEAEVEEAEVEEAEVEEAEVEEAEVEEVEVEEVEVEEIEVEEGEAEEIVEDVEKRDKLKSASNKYDKRDDVKNVSGASRENKMYSSKRGIQECISNKMTNDYLNEEVAKYRTNVHNDQGNNTKLYMSDMSPLNLKKSETNVISSNQWEKMKKSFCDIENNLLGLGKEKQQFREKSIAQAHACANGNSNTHENIHTQTHAYNVFLMNKNNEDSARHNTFSGSTHEEYLVNDATSPINGTNSPMNETNSPMNETNSPMNETNSPMNETNSPMNENISPMNETNSLMNENISPMNEVSPLSDVSPHFNYLESNDAESLRYSNDLFPSIDYISLHTKCVSLTRRASNKSELTQDDTPNLSYTKCASPKETSYFSSGNSPNISFANNYETKANAQIQKDGFPTVVHPMKSKLTNLNLGKSSCNSPSINYSKEEEQEEDEEISTNLIKITNSELTKIDNSKISSSAKAKTPKNLSRPSSNKAVMMGTVKAIKIKSKGNENVKTPKMAKRNSNSSTTTTTTTTTSAVKTERKGSSSSPTAVVTATTPVSCVNAAGGGSPTNIAGVVGKAQKNEKSSPSGERDVTYNMNVVIRCRPMSVSEKNEGAKNIIKILDNKMVVLLDPSDNSDNVLRQNRSREKKYVFDYVFDENCSQEDVYNNSVKCLIDAVIKGYNSTVFAYGATGAGKTHTIIGYKNEPGIMMMILKDLFEKIKSLQVMHEYKVKCSFIEIYNENICDLLNPSNEYLDLREDPIKGVTVSNIYEVSTTSVEEIMELIHTGNRNRTQEPTDANKTSSRSHGVLQVIVEETEKGQGVYQQTKRGKLCVIDLAGSERASQTNNKGMRMLEGANINRSLLALGNVINALVLRSKGTSKSNFIPFRDSKLTRLLKDSLGGNCKTVMIANISPSHLSYEDTHNTLKYANRAKNIKNVVTSNAIVVKHHLSMYIDLIEKLKNEIEFLKEQLNEKDKMNEYYMSTSSTNYDYYDHLKEYEKNCSKEELINIISVLKRENQKLRNSDGNDVQNGGNHSGVAHNGVAHNGVARNGEAHNGEAHNGEAHGQNCNNITANEYQEEELYRYKEEVNSLKLLNEKLFTDNKSFQAKLQEYLQVSQNLKSLNDEYKKQIDGFKVLIYNHDINHIQIKKKLDDLKKKYAQLKESTEDKENDDTSEKWKYDLTKLLNERKKIKMIILDLERKLIEDKEININKYSDEDIKLLRESVILNRSTNAICIVMMAILIVKASLDQQLKMNISKTNDIIKELPNKVKDEKMKNFLYLFYTNKVLLQDKEELQDSVCNDEHTNEDSVCNDEHTNEDSVCNDEHTNEDSVCNDEHTNEDSVCNDEHTNEDSVCNDEHTNEDSVCNDEHTNEDSACNNELKNPLKCDTTSTEICSMNNTTGCSIITKMKKKKKKKEPNKKNKMENKLTTNLQ</sequence>
<organism evidence="1 2">
    <name type="scientific">Plasmodium brasilianum</name>
    <dbReference type="NCBI Taxonomy" id="5824"/>
    <lineage>
        <taxon>Eukaryota</taxon>
        <taxon>Sar</taxon>
        <taxon>Alveolata</taxon>
        <taxon>Apicomplexa</taxon>
        <taxon>Aconoidasida</taxon>
        <taxon>Haemosporida</taxon>
        <taxon>Plasmodiidae</taxon>
        <taxon>Plasmodium</taxon>
        <taxon>Plasmodium (Plasmodium)</taxon>
    </lineage>
</organism>
<accession>A0ACB9YG56</accession>
<dbReference type="EMBL" id="CM043770">
    <property type="protein sequence ID" value="KAI4840892.1"/>
    <property type="molecule type" value="Genomic_DNA"/>
</dbReference>
<gene>
    <name evidence="1" type="ORF">MKS88_000656</name>
</gene>
<evidence type="ECO:0000313" key="2">
    <source>
        <dbReference type="Proteomes" id="UP001056978"/>
    </source>
</evidence>